<evidence type="ECO:0000256" key="12">
    <source>
        <dbReference type="ARBA" id="ARBA00038895"/>
    </source>
</evidence>
<evidence type="ECO:0000256" key="14">
    <source>
        <dbReference type="ARBA" id="ARBA00040628"/>
    </source>
</evidence>
<dbReference type="PANTHER" id="PTHR11802">
    <property type="entry name" value="SERINE PROTEASE FAMILY S10 SERINE CARBOXYPEPTIDASE"/>
    <property type="match status" value="1"/>
</dbReference>
<evidence type="ECO:0000256" key="4">
    <source>
        <dbReference type="ARBA" id="ARBA00022645"/>
    </source>
</evidence>
<dbReference type="InterPro" id="IPR001563">
    <property type="entry name" value="Peptidase_S10"/>
</dbReference>
<keyword evidence="18" id="KW-0645">Protease</keyword>
<protein>
    <recommendedName>
        <fullName evidence="14">Pheromone-processing carboxypeptidase KEX1</fullName>
        <ecNumber evidence="12">3.4.16.6</ecNumber>
    </recommendedName>
    <alternativeName>
        <fullName evidence="15">Carboxypeptidase D</fullName>
    </alternativeName>
    <alternativeName>
        <fullName evidence="13">Pheromone-processing carboxypeptidase kex1</fullName>
    </alternativeName>
</protein>
<keyword evidence="5 17" id="KW-0812">Transmembrane</keyword>
<organism evidence="18 19">
    <name type="scientific">Dispira parvispora</name>
    <dbReference type="NCBI Taxonomy" id="1520584"/>
    <lineage>
        <taxon>Eukaryota</taxon>
        <taxon>Fungi</taxon>
        <taxon>Fungi incertae sedis</taxon>
        <taxon>Zoopagomycota</taxon>
        <taxon>Kickxellomycotina</taxon>
        <taxon>Dimargaritomycetes</taxon>
        <taxon>Dimargaritales</taxon>
        <taxon>Dimargaritaceae</taxon>
        <taxon>Dispira</taxon>
    </lineage>
</organism>
<dbReference type="Pfam" id="PF00450">
    <property type="entry name" value="Peptidase_S10"/>
    <property type="match status" value="1"/>
</dbReference>
<keyword evidence="7" id="KW-0732">Signal</keyword>
<dbReference type="GO" id="GO:0005794">
    <property type="term" value="C:Golgi apparatus"/>
    <property type="evidence" value="ECO:0007669"/>
    <property type="project" value="UniProtKB-SubCell"/>
</dbReference>
<dbReference type="GO" id="GO:0006508">
    <property type="term" value="P:proteolysis"/>
    <property type="evidence" value="ECO:0007669"/>
    <property type="project" value="UniProtKB-KW"/>
</dbReference>
<dbReference type="PANTHER" id="PTHR11802:SF190">
    <property type="entry name" value="PHEROMONE-PROCESSING CARBOXYPEPTIDASE KEX1"/>
    <property type="match status" value="1"/>
</dbReference>
<keyword evidence="18" id="KW-0378">Hydrolase</keyword>
<keyword evidence="6" id="KW-0053">Apoptosis</keyword>
<evidence type="ECO:0000256" key="9">
    <source>
        <dbReference type="ARBA" id="ARBA00023034"/>
    </source>
</evidence>
<evidence type="ECO:0000256" key="1">
    <source>
        <dbReference type="ARBA" id="ARBA00001003"/>
    </source>
</evidence>
<evidence type="ECO:0000256" key="6">
    <source>
        <dbReference type="ARBA" id="ARBA00022703"/>
    </source>
</evidence>
<accession>A0A9W8AMR2</accession>
<feature type="region of interest" description="Disordered" evidence="16">
    <location>
        <begin position="608"/>
        <end position="634"/>
    </location>
</feature>
<dbReference type="PRINTS" id="PR00724">
    <property type="entry name" value="CRBOXYPTASEC"/>
</dbReference>
<evidence type="ECO:0000256" key="5">
    <source>
        <dbReference type="ARBA" id="ARBA00022692"/>
    </source>
</evidence>
<evidence type="ECO:0000256" key="13">
    <source>
        <dbReference type="ARBA" id="ARBA00040403"/>
    </source>
</evidence>
<dbReference type="GO" id="GO:0004185">
    <property type="term" value="F:serine-type carboxypeptidase activity"/>
    <property type="evidence" value="ECO:0007669"/>
    <property type="project" value="UniProtKB-EC"/>
</dbReference>
<evidence type="ECO:0000256" key="11">
    <source>
        <dbReference type="ARBA" id="ARBA00023180"/>
    </source>
</evidence>
<evidence type="ECO:0000256" key="8">
    <source>
        <dbReference type="ARBA" id="ARBA00022989"/>
    </source>
</evidence>
<keyword evidence="19" id="KW-1185">Reference proteome</keyword>
<evidence type="ECO:0000313" key="19">
    <source>
        <dbReference type="Proteomes" id="UP001150925"/>
    </source>
</evidence>
<dbReference type="Proteomes" id="UP001150925">
    <property type="component" value="Unassembled WGS sequence"/>
</dbReference>
<comment type="similarity">
    <text evidence="3">Belongs to the peptidase S10 family.</text>
</comment>
<dbReference type="EMBL" id="JANBPY010000959">
    <property type="protein sequence ID" value="KAJ1962468.1"/>
    <property type="molecule type" value="Genomic_DNA"/>
</dbReference>
<evidence type="ECO:0000256" key="17">
    <source>
        <dbReference type="SAM" id="Phobius"/>
    </source>
</evidence>
<dbReference type="GO" id="GO:0006915">
    <property type="term" value="P:apoptotic process"/>
    <property type="evidence" value="ECO:0007669"/>
    <property type="project" value="UniProtKB-KW"/>
</dbReference>
<comment type="catalytic activity">
    <reaction evidence="1">
        <text>Preferential release of a C-terminal arginine or lysine residue.</text>
        <dbReference type="EC" id="3.4.16.6"/>
    </reaction>
</comment>
<gene>
    <name evidence="18" type="primary">KEX1_1</name>
    <name evidence="18" type="ORF">IWQ62_003518</name>
</gene>
<keyword evidence="10 17" id="KW-0472">Membrane</keyword>
<evidence type="ECO:0000313" key="18">
    <source>
        <dbReference type="EMBL" id="KAJ1962468.1"/>
    </source>
</evidence>
<keyword evidence="9" id="KW-0333">Golgi apparatus</keyword>
<dbReference type="OrthoDB" id="443318at2759"/>
<evidence type="ECO:0000256" key="3">
    <source>
        <dbReference type="ARBA" id="ARBA00009431"/>
    </source>
</evidence>
<name>A0A9W8AMR2_9FUNG</name>
<sequence>MSHVFRNPEVAPYRVTDLPRSTVSQPELLQYAGLVPVTKNNQSNLFFWLFYNTTLIPDSQARENRNRKLIVWFNGGPGCTSMDGVFLENGPYQFSEATDKVEARPWSLTGQAAMLYLDQPLGTGYSYAPTSQYNRNYVQVTETFVQFLQRFYTLFPELTEFDLYLGGESQAGVYIPYIAQEILRRANMKVDPVTYPLKGIVVGNGWFDPGVQYRALFDMLHTHQLLPTDVEPQITPLLDKCEVSYRSNPPLLTDDNCENYVSKVLELAVPEKGKCYNAYDYRFTDDYPACGMNWPPKIHTFTQYFRLPEVWKALHVDQREWHKWVECNSDVGNHLKKALDRPTHFLLPDLLQRLDVLLFAGDKDLLCNYLGLETLIDQLEWGGHRGFRASEFASWRIDSHEVGKYQSERNLTYVRLLDASHMAGVDKPKELFDLVSRFTRSDRSHLPYRSVIRYPNGNDVSYDDDVTKRGGHFLLGTLVTIALVLASFGLGFWWWTRRRRQRRFGNTGSFYHPVDNEQQVNMDNTRVSSKQRETHHAKWPWGSDPSIIPPPLSNFNNPMATTMTNSGEVGQTIPMKQLDYRDEFLLDDDTASDATEDENDADLAVYQSPMASTLRSDASSSASAKGMGKRPSVF</sequence>
<dbReference type="Gene3D" id="3.40.50.1820">
    <property type="entry name" value="alpha/beta hydrolase"/>
    <property type="match status" value="1"/>
</dbReference>
<evidence type="ECO:0000256" key="10">
    <source>
        <dbReference type="ARBA" id="ARBA00023136"/>
    </source>
</evidence>
<reference evidence="18" key="1">
    <citation type="submission" date="2022-07" db="EMBL/GenBank/DDBJ databases">
        <title>Phylogenomic reconstructions and comparative analyses of Kickxellomycotina fungi.</title>
        <authorList>
            <person name="Reynolds N.K."/>
            <person name="Stajich J.E."/>
            <person name="Barry K."/>
            <person name="Grigoriev I.V."/>
            <person name="Crous P."/>
            <person name="Smith M.E."/>
        </authorList>
    </citation>
    <scope>NUCLEOTIDE SEQUENCE</scope>
    <source>
        <strain evidence="18">RSA 1196</strain>
    </source>
</reference>
<dbReference type="EC" id="3.4.16.6" evidence="12"/>
<feature type="transmembrane region" description="Helical" evidence="17">
    <location>
        <begin position="473"/>
        <end position="495"/>
    </location>
</feature>
<dbReference type="InterPro" id="IPR029058">
    <property type="entry name" value="AB_hydrolase_fold"/>
</dbReference>
<evidence type="ECO:0000256" key="16">
    <source>
        <dbReference type="SAM" id="MobiDB-lite"/>
    </source>
</evidence>
<evidence type="ECO:0000256" key="2">
    <source>
        <dbReference type="ARBA" id="ARBA00004393"/>
    </source>
</evidence>
<proteinExistence type="inferred from homology"/>
<comment type="subcellular location">
    <subcellularLocation>
        <location evidence="2">Golgi apparatus</location>
        <location evidence="2">trans-Golgi network membrane</location>
        <topology evidence="2">Single-pass type I membrane protein</topology>
    </subcellularLocation>
</comment>
<dbReference type="AlphaFoldDB" id="A0A9W8AMR2"/>
<dbReference type="SUPFAM" id="SSF53474">
    <property type="entry name" value="alpha/beta-Hydrolases"/>
    <property type="match status" value="1"/>
</dbReference>
<evidence type="ECO:0000256" key="7">
    <source>
        <dbReference type="ARBA" id="ARBA00022729"/>
    </source>
</evidence>
<comment type="caution">
    <text evidence="18">The sequence shown here is derived from an EMBL/GenBank/DDBJ whole genome shotgun (WGS) entry which is preliminary data.</text>
</comment>
<keyword evidence="8 17" id="KW-1133">Transmembrane helix</keyword>
<evidence type="ECO:0000256" key="15">
    <source>
        <dbReference type="ARBA" id="ARBA00042717"/>
    </source>
</evidence>
<keyword evidence="11" id="KW-0325">Glycoprotein</keyword>
<keyword evidence="4 18" id="KW-0121">Carboxypeptidase</keyword>
<feature type="compositionally biased region" description="Low complexity" evidence="16">
    <location>
        <begin position="611"/>
        <end position="624"/>
    </location>
</feature>